<gene>
    <name evidence="1" type="ORF">A2633_00765</name>
</gene>
<proteinExistence type="predicted"/>
<accession>A0A1G2K6A0</accession>
<dbReference type="EMBL" id="MHQC01000046">
    <property type="protein sequence ID" value="OGZ93958.1"/>
    <property type="molecule type" value="Genomic_DNA"/>
</dbReference>
<protein>
    <submittedName>
        <fullName evidence="1">Uncharacterized protein</fullName>
    </submittedName>
</protein>
<evidence type="ECO:0000313" key="1">
    <source>
        <dbReference type="EMBL" id="OGZ93958.1"/>
    </source>
</evidence>
<dbReference type="AlphaFoldDB" id="A0A1G2K6A0"/>
<organism evidence="1 2">
    <name type="scientific">Candidatus Sungbacteria bacterium RIFCSPHIGHO2_01_FULL_47_32</name>
    <dbReference type="NCBI Taxonomy" id="1802264"/>
    <lineage>
        <taxon>Bacteria</taxon>
        <taxon>Candidatus Sungiibacteriota</taxon>
    </lineage>
</organism>
<reference evidence="1 2" key="1">
    <citation type="journal article" date="2016" name="Nat. Commun.">
        <title>Thousands of microbial genomes shed light on interconnected biogeochemical processes in an aquifer system.</title>
        <authorList>
            <person name="Anantharaman K."/>
            <person name="Brown C.T."/>
            <person name="Hug L.A."/>
            <person name="Sharon I."/>
            <person name="Castelle C.J."/>
            <person name="Probst A.J."/>
            <person name="Thomas B.C."/>
            <person name="Singh A."/>
            <person name="Wilkins M.J."/>
            <person name="Karaoz U."/>
            <person name="Brodie E.L."/>
            <person name="Williams K.H."/>
            <person name="Hubbard S.S."/>
            <person name="Banfield J.F."/>
        </authorList>
    </citation>
    <scope>NUCLEOTIDE SEQUENCE [LARGE SCALE GENOMIC DNA]</scope>
</reference>
<evidence type="ECO:0000313" key="2">
    <source>
        <dbReference type="Proteomes" id="UP000177152"/>
    </source>
</evidence>
<name>A0A1G2K6A0_9BACT</name>
<dbReference type="Proteomes" id="UP000177152">
    <property type="component" value="Unassembled WGS sequence"/>
</dbReference>
<comment type="caution">
    <text evidence="1">The sequence shown here is derived from an EMBL/GenBank/DDBJ whole genome shotgun (WGS) entry which is preliminary data.</text>
</comment>
<sequence length="205" mass="23133">MKALLMSIGFLLFFTTVVTVVPVSAASELEQPGAESEQIPKSTEPDIIQAFLPDDETLEMLLWSAPVLSQTLEHQGGALIVENKDKAGYAVSFMPDASGMPFRTLEDWRPLGDDRFAVSYWQFWTNRVKKGVFIRYAGVSRMETVRETEEVEVTDTAVAASNLAWEILCKNFPCKREDVRKLLCARYLCSKAVEESWTKHGDHKH</sequence>